<proteinExistence type="predicted"/>
<evidence type="ECO:0000313" key="1">
    <source>
        <dbReference type="EMBL" id="KAF2846981.1"/>
    </source>
</evidence>
<dbReference type="Proteomes" id="UP000799423">
    <property type="component" value="Unassembled WGS sequence"/>
</dbReference>
<keyword evidence="2" id="KW-1185">Reference proteome</keyword>
<name>A0A6A7AUL2_9PLEO</name>
<reference evidence="1" key="1">
    <citation type="submission" date="2020-01" db="EMBL/GenBank/DDBJ databases">
        <authorList>
            <consortium name="DOE Joint Genome Institute"/>
            <person name="Haridas S."/>
            <person name="Albert R."/>
            <person name="Binder M."/>
            <person name="Bloem J."/>
            <person name="Labutti K."/>
            <person name="Salamov A."/>
            <person name="Andreopoulos B."/>
            <person name="Baker S.E."/>
            <person name="Barry K."/>
            <person name="Bills G."/>
            <person name="Bluhm B.H."/>
            <person name="Cannon C."/>
            <person name="Castanera R."/>
            <person name="Culley D.E."/>
            <person name="Daum C."/>
            <person name="Ezra D."/>
            <person name="Gonzalez J.B."/>
            <person name="Henrissat B."/>
            <person name="Kuo A."/>
            <person name="Liang C."/>
            <person name="Lipzen A."/>
            <person name="Lutzoni F."/>
            <person name="Magnuson J."/>
            <person name="Mondo S."/>
            <person name="Nolan M."/>
            <person name="Ohm R."/>
            <person name="Pangilinan J."/>
            <person name="Park H.-J."/>
            <person name="Ramirez L."/>
            <person name="Alfaro M."/>
            <person name="Sun H."/>
            <person name="Tritt A."/>
            <person name="Yoshinaga Y."/>
            <person name="Zwiers L.-H."/>
            <person name="Turgeon B.G."/>
            <person name="Goodwin S.B."/>
            <person name="Spatafora J.W."/>
            <person name="Crous P.W."/>
            <person name="Grigoriev I.V."/>
        </authorList>
    </citation>
    <scope>NUCLEOTIDE SEQUENCE</scope>
    <source>
        <strain evidence="1">IPT5</strain>
    </source>
</reference>
<protein>
    <submittedName>
        <fullName evidence="1">Uncharacterized protein</fullName>
    </submittedName>
</protein>
<sequence length="169" mass="19259">MFSVKDILLVRRQNLLYFQIGKAVRTTRKALLTIEAGLEDCTCFEGIEPTDGQELQSFRNILQLVDGRNKADRSDLISALILELSNSQVLGTEELVAAYGVVRAKDDKLRAEYRKRREDHEKRRAEHERLPPFHKDIVLMELDVYIDAVRVLGTTFGGTISQNLTPEKS</sequence>
<evidence type="ECO:0000313" key="2">
    <source>
        <dbReference type="Proteomes" id="UP000799423"/>
    </source>
</evidence>
<gene>
    <name evidence="1" type="ORF">T440DRAFT_214955</name>
</gene>
<dbReference type="AlphaFoldDB" id="A0A6A7AUL2"/>
<organism evidence="1 2">
    <name type="scientific">Plenodomus tracheiphilus IPT5</name>
    <dbReference type="NCBI Taxonomy" id="1408161"/>
    <lineage>
        <taxon>Eukaryota</taxon>
        <taxon>Fungi</taxon>
        <taxon>Dikarya</taxon>
        <taxon>Ascomycota</taxon>
        <taxon>Pezizomycotina</taxon>
        <taxon>Dothideomycetes</taxon>
        <taxon>Pleosporomycetidae</taxon>
        <taxon>Pleosporales</taxon>
        <taxon>Pleosporineae</taxon>
        <taxon>Leptosphaeriaceae</taxon>
        <taxon>Plenodomus</taxon>
    </lineage>
</organism>
<accession>A0A6A7AUL2</accession>
<dbReference type="OrthoDB" id="3741559at2759"/>
<dbReference type="EMBL" id="MU006329">
    <property type="protein sequence ID" value="KAF2846981.1"/>
    <property type="molecule type" value="Genomic_DNA"/>
</dbReference>